<dbReference type="Pfam" id="PF08450">
    <property type="entry name" value="SGL"/>
    <property type="match status" value="1"/>
</dbReference>
<dbReference type="InterPro" id="IPR013658">
    <property type="entry name" value="SGL"/>
</dbReference>
<sequence length="340" mass="36024">MSNRILARCIAPAVFICLAAPALAAGPTWSVLAQFDDAPEGLVADKSGNLYASLYHSGRIVRVDADGKVEELASLRDVVGEVSGSAVGMDWDGGDYLYVAFNEYSARYAWPANPGLAREACGDSTVTHTGLYRVSITTGKVEAVATRADGYPLCFPDDPAVAPDGSVYLSDLSFPGIWRYSPKTDELVMWSKDELFDPGKKPMSGFPVGVNGVAVSAAGDAVYGVVGGNPMLIRIPINADGTAGAATMVTYGYDNMDGLEIDAAGSFYVTEALRNEIWQISPDAHKRQQLGNPLDAPLGSPASMAWRNGALCVTNLNFFGNLPPEKANTIVCASDIPARW</sequence>
<reference evidence="3" key="1">
    <citation type="submission" date="2020-07" db="EMBL/GenBank/DDBJ databases">
        <title>Huge and variable diversity of episymbiotic CPR bacteria and DPANN archaea in groundwater ecosystems.</title>
        <authorList>
            <person name="He C.Y."/>
            <person name="Keren R."/>
            <person name="Whittaker M."/>
            <person name="Farag I.F."/>
            <person name="Doudna J."/>
            <person name="Cate J.H.D."/>
            <person name="Banfield J.F."/>
        </authorList>
    </citation>
    <scope>NUCLEOTIDE SEQUENCE</scope>
    <source>
        <strain evidence="3">NC_groundwater_1586_Pr3_B-0.1um_66_15</strain>
    </source>
</reference>
<proteinExistence type="predicted"/>
<protein>
    <submittedName>
        <fullName evidence="3">SMP-30/gluconolactonase/LRE family protein</fullName>
    </submittedName>
</protein>
<name>A0A933L2L0_9HYPH</name>
<feature type="chain" id="PRO_5037116564" evidence="1">
    <location>
        <begin position="25"/>
        <end position="340"/>
    </location>
</feature>
<keyword evidence="1" id="KW-0732">Signal</keyword>
<dbReference type="PANTHER" id="PTHR47572:SF5">
    <property type="entry name" value="BLR2277 PROTEIN"/>
    <property type="match status" value="1"/>
</dbReference>
<feature type="domain" description="SMP-30/Gluconolactonase/LRE-like region" evidence="2">
    <location>
        <begin position="127"/>
        <end position="293"/>
    </location>
</feature>
<evidence type="ECO:0000259" key="2">
    <source>
        <dbReference type="Pfam" id="PF08450"/>
    </source>
</evidence>
<evidence type="ECO:0000313" key="4">
    <source>
        <dbReference type="Proteomes" id="UP000782610"/>
    </source>
</evidence>
<evidence type="ECO:0000256" key="1">
    <source>
        <dbReference type="SAM" id="SignalP"/>
    </source>
</evidence>
<comment type="caution">
    <text evidence="3">The sequence shown here is derived from an EMBL/GenBank/DDBJ whole genome shotgun (WGS) entry which is preliminary data.</text>
</comment>
<organism evidence="3 4">
    <name type="scientific">Devosia nanyangense</name>
    <dbReference type="NCBI Taxonomy" id="1228055"/>
    <lineage>
        <taxon>Bacteria</taxon>
        <taxon>Pseudomonadati</taxon>
        <taxon>Pseudomonadota</taxon>
        <taxon>Alphaproteobacteria</taxon>
        <taxon>Hyphomicrobiales</taxon>
        <taxon>Devosiaceae</taxon>
        <taxon>Devosia</taxon>
    </lineage>
</organism>
<accession>A0A933L2L0</accession>
<dbReference type="EMBL" id="JACRAF010000022">
    <property type="protein sequence ID" value="MBI4921633.1"/>
    <property type="molecule type" value="Genomic_DNA"/>
</dbReference>
<dbReference type="AlphaFoldDB" id="A0A933L2L0"/>
<gene>
    <name evidence="3" type="ORF">HY834_07770</name>
</gene>
<dbReference type="Proteomes" id="UP000782610">
    <property type="component" value="Unassembled WGS sequence"/>
</dbReference>
<dbReference type="SUPFAM" id="SSF63829">
    <property type="entry name" value="Calcium-dependent phosphotriesterase"/>
    <property type="match status" value="1"/>
</dbReference>
<dbReference type="PANTHER" id="PTHR47572">
    <property type="entry name" value="LIPOPROTEIN-RELATED"/>
    <property type="match status" value="1"/>
</dbReference>
<dbReference type="Gene3D" id="2.120.10.30">
    <property type="entry name" value="TolB, C-terminal domain"/>
    <property type="match status" value="1"/>
</dbReference>
<feature type="signal peptide" evidence="1">
    <location>
        <begin position="1"/>
        <end position="24"/>
    </location>
</feature>
<dbReference type="InterPro" id="IPR011042">
    <property type="entry name" value="6-blade_b-propeller_TolB-like"/>
</dbReference>
<dbReference type="InterPro" id="IPR051262">
    <property type="entry name" value="SMP-30/CGR1_Lactonase"/>
</dbReference>
<dbReference type="Pfam" id="PF20067">
    <property type="entry name" value="SSL_N"/>
    <property type="match status" value="1"/>
</dbReference>
<evidence type="ECO:0000313" key="3">
    <source>
        <dbReference type="EMBL" id="MBI4921633.1"/>
    </source>
</evidence>